<organism evidence="1 2">
    <name type="scientific">Enhygromyxa salina</name>
    <dbReference type="NCBI Taxonomy" id="215803"/>
    <lineage>
        <taxon>Bacteria</taxon>
        <taxon>Pseudomonadati</taxon>
        <taxon>Myxococcota</taxon>
        <taxon>Polyangia</taxon>
        <taxon>Nannocystales</taxon>
        <taxon>Nannocystaceae</taxon>
        <taxon>Enhygromyxa</taxon>
    </lineage>
</organism>
<reference evidence="1 2" key="1">
    <citation type="submission" date="2014-12" db="EMBL/GenBank/DDBJ databases">
        <title>Genome assembly of Enhygromyxa salina DSM 15201.</title>
        <authorList>
            <person name="Sharma G."/>
            <person name="Subramanian S."/>
        </authorList>
    </citation>
    <scope>NUCLEOTIDE SEQUENCE [LARGE SCALE GENOMIC DNA]</scope>
    <source>
        <strain evidence="1 2">DSM 15201</strain>
    </source>
</reference>
<evidence type="ECO:0000313" key="2">
    <source>
        <dbReference type="Proteomes" id="UP000031599"/>
    </source>
</evidence>
<protein>
    <submittedName>
        <fullName evidence="1">Uncharacterized protein</fullName>
    </submittedName>
</protein>
<proteinExistence type="predicted"/>
<name>A0A0C2D2X8_9BACT</name>
<sequence length="40" mass="4370">MAHAEAARTLLEARRDGVASVMRDAVDLGLREVEAFANQE</sequence>
<dbReference type="EMBL" id="JMCC02000022">
    <property type="protein sequence ID" value="KIG17606.1"/>
    <property type="molecule type" value="Genomic_DNA"/>
</dbReference>
<dbReference type="Proteomes" id="UP000031599">
    <property type="component" value="Unassembled WGS sequence"/>
</dbReference>
<accession>A0A0C2D2X8</accession>
<comment type="caution">
    <text evidence="1">The sequence shown here is derived from an EMBL/GenBank/DDBJ whole genome shotgun (WGS) entry which is preliminary data.</text>
</comment>
<evidence type="ECO:0000313" key="1">
    <source>
        <dbReference type="EMBL" id="KIG17606.1"/>
    </source>
</evidence>
<dbReference type="AlphaFoldDB" id="A0A0C2D2X8"/>
<gene>
    <name evidence="1" type="ORF">DB30_03087</name>
</gene>